<dbReference type="Proteomes" id="UP001595878">
    <property type="component" value="Unassembled WGS sequence"/>
</dbReference>
<feature type="transmembrane region" description="Helical" evidence="1">
    <location>
        <begin position="12"/>
        <end position="32"/>
    </location>
</feature>
<dbReference type="EMBL" id="JBHSHB010000008">
    <property type="protein sequence ID" value="MFC4689929.1"/>
    <property type="molecule type" value="Genomic_DNA"/>
</dbReference>
<keyword evidence="4" id="KW-1185">Reference proteome</keyword>
<proteinExistence type="predicted"/>
<sequence>MNSKHKRDFKQKFNLAIALLVVFIIVIATNLVDKRHFNTAQETVTTIYEDRVVAQHYLFKMNSIIYQKEEQFLKKSATNTVIEEDATLEALMDKFSATKLTPAERENFESLQEHIAILHRIEDKYRNQSDASEQAIPKIFSKIKTDLNNLADIQMKEGENRLLSAKKSLSTTNFLSHLEIIIVIVVGIIVQFIIFQRVKTTSRKPGLRVE</sequence>
<feature type="domain" description="Chemotaxis methyl-accepting receptor HlyB-like 4HB MCP" evidence="2">
    <location>
        <begin position="10"/>
        <end position="160"/>
    </location>
</feature>
<evidence type="ECO:0000256" key="1">
    <source>
        <dbReference type="SAM" id="Phobius"/>
    </source>
</evidence>
<organism evidence="3 4">
    <name type="scientific">Dokdonia genika</name>
    <dbReference type="NCBI Taxonomy" id="308113"/>
    <lineage>
        <taxon>Bacteria</taxon>
        <taxon>Pseudomonadati</taxon>
        <taxon>Bacteroidota</taxon>
        <taxon>Flavobacteriia</taxon>
        <taxon>Flavobacteriales</taxon>
        <taxon>Flavobacteriaceae</taxon>
        <taxon>Dokdonia</taxon>
    </lineage>
</organism>
<dbReference type="RefSeq" id="WP_380032748.1">
    <property type="nucleotide sequence ID" value="NZ_JBHSHB010000008.1"/>
</dbReference>
<keyword evidence="1" id="KW-0812">Transmembrane</keyword>
<reference evidence="4" key="1">
    <citation type="journal article" date="2019" name="Int. J. Syst. Evol. Microbiol.">
        <title>The Global Catalogue of Microorganisms (GCM) 10K type strain sequencing project: providing services to taxonomists for standard genome sequencing and annotation.</title>
        <authorList>
            <consortium name="The Broad Institute Genomics Platform"/>
            <consortium name="The Broad Institute Genome Sequencing Center for Infectious Disease"/>
            <person name="Wu L."/>
            <person name="Ma J."/>
        </authorList>
    </citation>
    <scope>NUCLEOTIDE SEQUENCE [LARGE SCALE GENOMIC DNA]</scope>
    <source>
        <strain evidence="4">CGMCC 4.7427</strain>
    </source>
</reference>
<evidence type="ECO:0000313" key="4">
    <source>
        <dbReference type="Proteomes" id="UP001595878"/>
    </source>
</evidence>
<accession>A0ABV9L7K4</accession>
<evidence type="ECO:0000313" key="3">
    <source>
        <dbReference type="EMBL" id="MFC4689929.1"/>
    </source>
</evidence>
<keyword evidence="1" id="KW-1133">Transmembrane helix</keyword>
<gene>
    <name evidence="3" type="ORF">ACFO5T_05765</name>
</gene>
<protein>
    <submittedName>
        <fullName evidence="3">MCP four helix bundle domain-containing protein</fullName>
    </submittedName>
</protein>
<dbReference type="Pfam" id="PF12729">
    <property type="entry name" value="4HB_MCP_1"/>
    <property type="match status" value="1"/>
</dbReference>
<keyword evidence="1" id="KW-0472">Membrane</keyword>
<name>A0ABV9L7K4_9FLAO</name>
<comment type="caution">
    <text evidence="3">The sequence shown here is derived from an EMBL/GenBank/DDBJ whole genome shotgun (WGS) entry which is preliminary data.</text>
</comment>
<dbReference type="InterPro" id="IPR024478">
    <property type="entry name" value="HlyB_4HB_MCP"/>
</dbReference>
<feature type="transmembrane region" description="Helical" evidence="1">
    <location>
        <begin position="174"/>
        <end position="195"/>
    </location>
</feature>
<evidence type="ECO:0000259" key="2">
    <source>
        <dbReference type="Pfam" id="PF12729"/>
    </source>
</evidence>